<comment type="caution">
    <text evidence="1">The sequence shown here is derived from an EMBL/GenBank/DDBJ whole genome shotgun (WGS) entry which is preliminary data.</text>
</comment>
<gene>
    <name evidence="1" type="ORF">DRF65_23980</name>
</gene>
<name>A0A3D9C1P6_9FLAO</name>
<organism evidence="1 2">
    <name type="scientific">Chryseobacterium pennae</name>
    <dbReference type="NCBI Taxonomy" id="2258962"/>
    <lineage>
        <taxon>Bacteria</taxon>
        <taxon>Pseudomonadati</taxon>
        <taxon>Bacteroidota</taxon>
        <taxon>Flavobacteriia</taxon>
        <taxon>Flavobacteriales</taxon>
        <taxon>Weeksellaceae</taxon>
        <taxon>Chryseobacterium group</taxon>
        <taxon>Chryseobacterium</taxon>
    </lineage>
</organism>
<evidence type="ECO:0000313" key="1">
    <source>
        <dbReference type="EMBL" id="REC59793.1"/>
    </source>
</evidence>
<dbReference type="EMBL" id="QNVT01000032">
    <property type="protein sequence ID" value="REC59793.1"/>
    <property type="molecule type" value="Genomic_DNA"/>
</dbReference>
<reference evidence="2" key="1">
    <citation type="submission" date="2018-06" db="EMBL/GenBank/DDBJ databases">
        <authorList>
            <person name="Lum Nde A."/>
            <person name="Hugo C."/>
        </authorList>
    </citation>
    <scope>NUCLEOTIDE SEQUENCE [LARGE SCALE GENOMIC DNA]</scope>
    <source>
        <strain evidence="2">1_F178</strain>
    </source>
</reference>
<keyword evidence="2" id="KW-1185">Reference proteome</keyword>
<protein>
    <submittedName>
        <fullName evidence="1">Uncharacterized protein</fullName>
    </submittedName>
</protein>
<dbReference type="AlphaFoldDB" id="A0A3D9C1P6"/>
<dbReference type="Proteomes" id="UP000256686">
    <property type="component" value="Unassembled WGS sequence"/>
</dbReference>
<evidence type="ECO:0000313" key="2">
    <source>
        <dbReference type="Proteomes" id="UP000256686"/>
    </source>
</evidence>
<proteinExistence type="predicted"/>
<accession>A0A3D9C1P6</accession>
<sequence>MSDRTRKNYGDVVFLYHCDDPYKGRLEEYFLFLVNSTLQFSVSIAVNNCGYFFSITIKRFIISLISVKKVFFINFLCCKYCFKKEYVTGFFYIHNNGIIVKKS</sequence>